<feature type="transmembrane region" description="Helical" evidence="9">
    <location>
        <begin position="274"/>
        <end position="297"/>
    </location>
</feature>
<dbReference type="GO" id="GO:0015250">
    <property type="term" value="F:water channel activity"/>
    <property type="evidence" value="ECO:0007669"/>
    <property type="project" value="TreeGrafter"/>
</dbReference>
<feature type="transmembrane region" description="Helical" evidence="9">
    <location>
        <begin position="134"/>
        <end position="154"/>
    </location>
</feature>
<organism evidence="10 11">
    <name type="scientific">Amanita muscaria (strain Koide BX008)</name>
    <dbReference type="NCBI Taxonomy" id="946122"/>
    <lineage>
        <taxon>Eukaryota</taxon>
        <taxon>Fungi</taxon>
        <taxon>Dikarya</taxon>
        <taxon>Basidiomycota</taxon>
        <taxon>Agaricomycotina</taxon>
        <taxon>Agaricomycetes</taxon>
        <taxon>Agaricomycetidae</taxon>
        <taxon>Agaricales</taxon>
        <taxon>Pluteineae</taxon>
        <taxon>Amanitaceae</taxon>
        <taxon>Amanita</taxon>
    </lineage>
</organism>
<dbReference type="Pfam" id="PF00230">
    <property type="entry name" value="MIP"/>
    <property type="match status" value="1"/>
</dbReference>
<proteinExistence type="inferred from homology"/>
<keyword evidence="6 9" id="KW-1133">Transmembrane helix</keyword>
<keyword evidence="11" id="KW-1185">Reference proteome</keyword>
<evidence type="ECO:0000256" key="9">
    <source>
        <dbReference type="SAM" id="Phobius"/>
    </source>
</evidence>
<feature type="transmembrane region" description="Helical" evidence="9">
    <location>
        <begin position="91"/>
        <end position="114"/>
    </location>
</feature>
<dbReference type="PANTHER" id="PTHR43829">
    <property type="entry name" value="AQUAPORIN OR AQUAGLYCEROPORIN RELATED"/>
    <property type="match status" value="1"/>
</dbReference>
<feature type="transmembrane region" description="Helical" evidence="9">
    <location>
        <begin position="229"/>
        <end position="253"/>
    </location>
</feature>
<evidence type="ECO:0008006" key="12">
    <source>
        <dbReference type="Google" id="ProtNLM"/>
    </source>
</evidence>
<evidence type="ECO:0000256" key="4">
    <source>
        <dbReference type="ARBA" id="ARBA00022692"/>
    </source>
</evidence>
<dbReference type="PRINTS" id="PR00783">
    <property type="entry name" value="MINTRINSICP"/>
</dbReference>
<dbReference type="OrthoDB" id="3222at2759"/>
<evidence type="ECO:0000256" key="8">
    <source>
        <dbReference type="RuleBase" id="RU000477"/>
    </source>
</evidence>
<evidence type="ECO:0000256" key="2">
    <source>
        <dbReference type="ARBA" id="ARBA00006175"/>
    </source>
</evidence>
<evidence type="ECO:0000256" key="5">
    <source>
        <dbReference type="ARBA" id="ARBA00022737"/>
    </source>
</evidence>
<dbReference type="InParanoid" id="A0A0C2XFE9"/>
<feature type="transmembrane region" description="Helical" evidence="9">
    <location>
        <begin position="309"/>
        <end position="328"/>
    </location>
</feature>
<accession>A0A0C2XFE9</accession>
<dbReference type="EMBL" id="KN818231">
    <property type="protein sequence ID" value="KIL67578.1"/>
    <property type="molecule type" value="Genomic_DNA"/>
</dbReference>
<dbReference type="GO" id="GO:0005886">
    <property type="term" value="C:plasma membrane"/>
    <property type="evidence" value="ECO:0007669"/>
    <property type="project" value="TreeGrafter"/>
</dbReference>
<evidence type="ECO:0000256" key="3">
    <source>
        <dbReference type="ARBA" id="ARBA00022448"/>
    </source>
</evidence>
<protein>
    <recommendedName>
        <fullName evidence="12">Aquaporin-like protein</fullName>
    </recommendedName>
</protein>
<feature type="transmembrane region" description="Helical" evidence="9">
    <location>
        <begin position="197"/>
        <end position="217"/>
    </location>
</feature>
<evidence type="ECO:0000256" key="6">
    <source>
        <dbReference type="ARBA" id="ARBA00022989"/>
    </source>
</evidence>
<name>A0A0C2XFE9_AMAMK</name>
<evidence type="ECO:0000256" key="1">
    <source>
        <dbReference type="ARBA" id="ARBA00004141"/>
    </source>
</evidence>
<dbReference type="AlphaFoldDB" id="A0A0C2XFE9"/>
<sequence length="367" mass="39578">MSSIPVIHRHTVVQRPRFLTAWEKYRNRPGVHYVMELIAEASSFMHTLVTMLNLDSGFDTEIANQGIGATAMFIIGSIFKQQGLGSILQIGWAYAMGIVLALGICGATSSSGGHFHPAVTVSFTIFRGFPAIKAPGYILAQIFGAYFAAIIVYYQWKPMILEAEAALIAANQYNLLQFTPSGPAGIFAFYLPPGQGYGNVFLSEFINSSFVTLAVWACLDPTNPAIPPAAGPFVVGIAYAAIIWGFAGAGIALNTARDLGGRLMAITIWGTEAAGGQYAAIAALTNFVAGLFAIFVYELFFVDSDRGNVLSMVLCLCEVDAFVVIPAAQMEYARVMMNHKRLGEVYTNGDNSPDEKGDIEVYEHHAV</sequence>
<feature type="transmembrane region" description="Helical" evidence="9">
    <location>
        <begin position="62"/>
        <end position="79"/>
    </location>
</feature>
<keyword evidence="4 8" id="KW-0812">Transmembrane</keyword>
<dbReference type="InterPro" id="IPR000425">
    <property type="entry name" value="MIP"/>
</dbReference>
<keyword evidence="3 8" id="KW-0813">Transport</keyword>
<keyword evidence="7 9" id="KW-0472">Membrane</keyword>
<dbReference type="GO" id="GO:0015254">
    <property type="term" value="F:glycerol channel activity"/>
    <property type="evidence" value="ECO:0007669"/>
    <property type="project" value="TreeGrafter"/>
</dbReference>
<dbReference type="InterPro" id="IPR050363">
    <property type="entry name" value="MIP/Aquaporin"/>
</dbReference>
<comment type="subcellular location">
    <subcellularLocation>
        <location evidence="1">Membrane</location>
        <topology evidence="1">Multi-pass membrane protein</topology>
    </subcellularLocation>
</comment>
<dbReference type="SUPFAM" id="SSF81338">
    <property type="entry name" value="Aquaporin-like"/>
    <property type="match status" value="1"/>
</dbReference>
<evidence type="ECO:0000313" key="10">
    <source>
        <dbReference type="EMBL" id="KIL67578.1"/>
    </source>
</evidence>
<dbReference type="PANTHER" id="PTHR43829:SF14">
    <property type="entry name" value="AQUAPORIN 3"/>
    <property type="match status" value="1"/>
</dbReference>
<dbReference type="STRING" id="946122.A0A0C2XFE9"/>
<gene>
    <name evidence="10" type="ORF">M378DRAFT_1022674</name>
</gene>
<keyword evidence="5" id="KW-0677">Repeat</keyword>
<evidence type="ECO:0000313" key="11">
    <source>
        <dbReference type="Proteomes" id="UP000054549"/>
    </source>
</evidence>
<dbReference type="Proteomes" id="UP000054549">
    <property type="component" value="Unassembled WGS sequence"/>
</dbReference>
<reference evidence="10 11" key="1">
    <citation type="submission" date="2014-04" db="EMBL/GenBank/DDBJ databases">
        <title>Evolutionary Origins and Diversification of the Mycorrhizal Mutualists.</title>
        <authorList>
            <consortium name="DOE Joint Genome Institute"/>
            <consortium name="Mycorrhizal Genomics Consortium"/>
            <person name="Kohler A."/>
            <person name="Kuo A."/>
            <person name="Nagy L.G."/>
            <person name="Floudas D."/>
            <person name="Copeland A."/>
            <person name="Barry K.W."/>
            <person name="Cichocki N."/>
            <person name="Veneault-Fourrey C."/>
            <person name="LaButti K."/>
            <person name="Lindquist E.A."/>
            <person name="Lipzen A."/>
            <person name="Lundell T."/>
            <person name="Morin E."/>
            <person name="Murat C."/>
            <person name="Riley R."/>
            <person name="Ohm R."/>
            <person name="Sun H."/>
            <person name="Tunlid A."/>
            <person name="Henrissat B."/>
            <person name="Grigoriev I.V."/>
            <person name="Hibbett D.S."/>
            <person name="Martin F."/>
        </authorList>
    </citation>
    <scope>NUCLEOTIDE SEQUENCE [LARGE SCALE GENOMIC DNA]</scope>
    <source>
        <strain evidence="10 11">Koide BX008</strain>
    </source>
</reference>
<dbReference type="InterPro" id="IPR023271">
    <property type="entry name" value="Aquaporin-like"/>
</dbReference>
<evidence type="ECO:0000256" key="7">
    <source>
        <dbReference type="ARBA" id="ARBA00023136"/>
    </source>
</evidence>
<dbReference type="HOGENOM" id="CLU_020019_6_1_1"/>
<comment type="similarity">
    <text evidence="2 8">Belongs to the MIP/aquaporin (TC 1.A.8) family.</text>
</comment>
<dbReference type="Gene3D" id="1.20.1080.10">
    <property type="entry name" value="Glycerol uptake facilitator protein"/>
    <property type="match status" value="1"/>
</dbReference>